<evidence type="ECO:0000256" key="1">
    <source>
        <dbReference type="SAM" id="MobiDB-lite"/>
    </source>
</evidence>
<proteinExistence type="predicted"/>
<comment type="caution">
    <text evidence="2">The sequence shown here is derived from an EMBL/GenBank/DDBJ whole genome shotgun (WGS) entry which is preliminary data.</text>
</comment>
<feature type="compositionally biased region" description="Basic and acidic residues" evidence="1">
    <location>
        <begin position="127"/>
        <end position="144"/>
    </location>
</feature>
<feature type="compositionally biased region" description="Basic and acidic residues" evidence="1">
    <location>
        <begin position="1"/>
        <end position="20"/>
    </location>
</feature>
<protein>
    <submittedName>
        <fullName evidence="2">Uncharacterized protein</fullName>
    </submittedName>
</protein>
<evidence type="ECO:0000313" key="2">
    <source>
        <dbReference type="EMBL" id="CAJ1952773.1"/>
    </source>
</evidence>
<keyword evidence="3" id="KW-1185">Reference proteome</keyword>
<feature type="region of interest" description="Disordered" evidence="1">
    <location>
        <begin position="73"/>
        <end position="103"/>
    </location>
</feature>
<feature type="region of interest" description="Disordered" evidence="1">
    <location>
        <begin position="121"/>
        <end position="144"/>
    </location>
</feature>
<feature type="compositionally biased region" description="Acidic residues" evidence="1">
    <location>
        <begin position="88"/>
        <end position="103"/>
    </location>
</feature>
<reference evidence="2" key="1">
    <citation type="submission" date="2023-08" db="EMBL/GenBank/DDBJ databases">
        <authorList>
            <person name="Audoor S."/>
            <person name="Bilcke G."/>
        </authorList>
    </citation>
    <scope>NUCLEOTIDE SEQUENCE</scope>
</reference>
<dbReference type="EMBL" id="CAKOGP040001814">
    <property type="protein sequence ID" value="CAJ1952773.1"/>
    <property type="molecule type" value="Genomic_DNA"/>
</dbReference>
<evidence type="ECO:0000313" key="3">
    <source>
        <dbReference type="Proteomes" id="UP001295423"/>
    </source>
</evidence>
<accession>A0AAD2FTJ5</accession>
<dbReference type="AlphaFoldDB" id="A0AAD2FTJ5"/>
<name>A0AAD2FTJ5_9STRA</name>
<organism evidence="2 3">
    <name type="scientific">Cylindrotheca closterium</name>
    <dbReference type="NCBI Taxonomy" id="2856"/>
    <lineage>
        <taxon>Eukaryota</taxon>
        <taxon>Sar</taxon>
        <taxon>Stramenopiles</taxon>
        <taxon>Ochrophyta</taxon>
        <taxon>Bacillariophyta</taxon>
        <taxon>Bacillariophyceae</taxon>
        <taxon>Bacillariophycidae</taxon>
        <taxon>Bacillariales</taxon>
        <taxon>Bacillariaceae</taxon>
        <taxon>Cylindrotheca</taxon>
    </lineage>
</organism>
<dbReference type="Proteomes" id="UP001295423">
    <property type="component" value="Unassembled WGS sequence"/>
</dbReference>
<gene>
    <name evidence="2" type="ORF">CYCCA115_LOCUS13709</name>
</gene>
<sequence length="167" mass="19285">MNISDDSHTHSRRNEAKSTKDFNILNISNHHDKIVPKNMDFRNEFQFEGTADDMKALRGNILEMDSLHLAKKRHVPASDKERLNPAEGDCEEEVDDFEEDSELFEATTTTTIPLKRLSAQGKTKIHTISEEDKTKPTPKHDFRHRIEDSLCVDSIHLNKKRMEEQSS</sequence>
<feature type="region of interest" description="Disordered" evidence="1">
    <location>
        <begin position="1"/>
        <end position="21"/>
    </location>
</feature>